<keyword evidence="3" id="KW-1185">Reference proteome</keyword>
<organism evidence="2 3">
    <name type="scientific">Trichinella patagoniensis</name>
    <dbReference type="NCBI Taxonomy" id="990121"/>
    <lineage>
        <taxon>Eukaryota</taxon>
        <taxon>Metazoa</taxon>
        <taxon>Ecdysozoa</taxon>
        <taxon>Nematoda</taxon>
        <taxon>Enoplea</taxon>
        <taxon>Dorylaimia</taxon>
        <taxon>Trichinellida</taxon>
        <taxon>Trichinellidae</taxon>
        <taxon>Trichinella</taxon>
    </lineage>
</organism>
<evidence type="ECO:0000256" key="1">
    <source>
        <dbReference type="SAM" id="SignalP"/>
    </source>
</evidence>
<keyword evidence="1" id="KW-0732">Signal</keyword>
<proteinExistence type="predicted"/>
<feature type="chain" id="PRO_5006874077" evidence="1">
    <location>
        <begin position="22"/>
        <end position="137"/>
    </location>
</feature>
<dbReference type="EMBL" id="JYDQ01000080">
    <property type="protein sequence ID" value="KRY16316.1"/>
    <property type="molecule type" value="Genomic_DNA"/>
</dbReference>
<gene>
    <name evidence="2" type="ORF">T12_3216</name>
</gene>
<accession>A0A0V0ZVL2</accession>
<protein>
    <submittedName>
        <fullName evidence="2">Uncharacterized protein</fullName>
    </submittedName>
</protein>
<dbReference type="OrthoDB" id="10391023at2759"/>
<reference evidence="2 3" key="1">
    <citation type="submission" date="2015-01" db="EMBL/GenBank/DDBJ databases">
        <title>Evolution of Trichinella species and genotypes.</title>
        <authorList>
            <person name="Korhonen P.K."/>
            <person name="Edoardo P."/>
            <person name="Giuseppe L.R."/>
            <person name="Gasser R.B."/>
        </authorList>
    </citation>
    <scope>NUCLEOTIDE SEQUENCE [LARGE SCALE GENOMIC DNA]</scope>
    <source>
        <strain evidence="2">ISS2496</strain>
    </source>
</reference>
<name>A0A0V0ZVL2_9BILA</name>
<feature type="signal peptide" evidence="1">
    <location>
        <begin position="1"/>
        <end position="21"/>
    </location>
</feature>
<dbReference type="AlphaFoldDB" id="A0A0V0ZVL2"/>
<evidence type="ECO:0000313" key="2">
    <source>
        <dbReference type="EMBL" id="KRY16316.1"/>
    </source>
</evidence>
<sequence length="137" mass="15207">MLKKKAILHIAFLIIVPEVQYELLKFVLVQCVELHFLSGPLSGKSHRKKLLLIERDKSFVDICGRTASPLHALLYIVRKATESMGAATTTKLPAARNDQKAIPKEPQLPMITFTSFVKIALISLAYPNKPGSADLQL</sequence>
<comment type="caution">
    <text evidence="2">The sequence shown here is derived from an EMBL/GenBank/DDBJ whole genome shotgun (WGS) entry which is preliminary data.</text>
</comment>
<dbReference type="Proteomes" id="UP000054783">
    <property type="component" value="Unassembled WGS sequence"/>
</dbReference>
<evidence type="ECO:0000313" key="3">
    <source>
        <dbReference type="Proteomes" id="UP000054783"/>
    </source>
</evidence>